<sequence>MGKIFHAVWRAPTSIIGSLLIGAILSVCHHLYYASLDGTFSEGDRIIAGYHISNQTFTTAVGTGFAFIVRAFLIFAVSGAYVQVFWKAATHSRKDNTLEEIDAMFSILSNLFAFRWGSVWWKYPLLFLIALVAWLLPIAFTIPPASLSVAVAPFITSALVTVPNFDFASLRYVAGVPKTNKNTQYGYDSPSPVVLDIANAVAKVGEILPITPPVANSSWKLEFYGPSLACHPLINQTIRLETESHIADYLLERQYYSPIPDTYLAWSSSRGDSAAPPWSHLSNGFFPGPVSYSINVAVLPDFSDPSIARDWKKLATPLQPLGPGNTTLLQCDLQNSSYNAAFDYQSGRQSITVEVNQIKQIDPLNWYDRSDVFPNLFNKGPLIINPIFLRLLSYTAITDAFYQIINGYINVPDESPASIETGITSTVLLDTPELRYLSPLKVAPPRDTLQADLLNRDATKGQSLFNLQNATKLEQPLQTALEELFQNITISLLSSELLRPNMTSEFAPPMPTVTSTVYKAVYQYSPRQLWIAYGVAIAASALASLFGLLAVAFNYANYSSDFSSVYRTAHGSKLSVKIREEDMSATDPLPEYLAKAALYIANPKSAGQLVPEHESTATVEIIPNSSHESSTQRTSGTREGERTNLRLPTTPTSRARRLSTWRVSSDPSISPPGYFDAVS</sequence>
<name>A0A439CZ61_9PEZI</name>
<proteinExistence type="predicted"/>
<keyword evidence="4" id="KW-1185">Reference proteome</keyword>
<feature type="transmembrane region" description="Helical" evidence="2">
    <location>
        <begin position="529"/>
        <end position="553"/>
    </location>
</feature>
<feature type="transmembrane region" description="Helical" evidence="2">
    <location>
        <begin position="12"/>
        <end position="32"/>
    </location>
</feature>
<dbReference type="PANTHER" id="PTHR35041:SF6">
    <property type="entry name" value="FORMYLMETHIONINE DEFORMYLASE-LIKE PROTEIN-RELATED"/>
    <property type="match status" value="1"/>
</dbReference>
<keyword evidence="2" id="KW-0812">Transmembrane</keyword>
<feature type="transmembrane region" description="Helical" evidence="2">
    <location>
        <begin position="65"/>
        <end position="86"/>
    </location>
</feature>
<evidence type="ECO:0000313" key="4">
    <source>
        <dbReference type="Proteomes" id="UP000286045"/>
    </source>
</evidence>
<keyword evidence="2" id="KW-1133">Transmembrane helix</keyword>
<evidence type="ECO:0000256" key="1">
    <source>
        <dbReference type="SAM" id="MobiDB-lite"/>
    </source>
</evidence>
<feature type="region of interest" description="Disordered" evidence="1">
    <location>
        <begin position="612"/>
        <end position="679"/>
    </location>
</feature>
<dbReference type="AlphaFoldDB" id="A0A439CZ61"/>
<feature type="compositionally biased region" description="Polar residues" evidence="1">
    <location>
        <begin position="623"/>
        <end position="635"/>
    </location>
</feature>
<evidence type="ECO:0000256" key="2">
    <source>
        <dbReference type="SAM" id="Phobius"/>
    </source>
</evidence>
<gene>
    <name evidence="3" type="ORF">EKO27_g7835</name>
</gene>
<keyword evidence="2" id="KW-0472">Membrane</keyword>
<dbReference type="PANTHER" id="PTHR35041">
    <property type="entry name" value="MEDIATOR OF RNA POLYMERASE II TRANSCRIPTION SUBUNIT 1"/>
    <property type="match status" value="1"/>
</dbReference>
<protein>
    <recommendedName>
        <fullName evidence="5">Transmembrane protein</fullName>
    </recommendedName>
</protein>
<dbReference type="STRING" id="363999.A0A439CZ61"/>
<evidence type="ECO:0008006" key="5">
    <source>
        <dbReference type="Google" id="ProtNLM"/>
    </source>
</evidence>
<accession>A0A439CZ61</accession>
<dbReference type="Proteomes" id="UP000286045">
    <property type="component" value="Unassembled WGS sequence"/>
</dbReference>
<evidence type="ECO:0000313" key="3">
    <source>
        <dbReference type="EMBL" id="RWA07281.1"/>
    </source>
</evidence>
<reference evidence="3 4" key="1">
    <citation type="submission" date="2018-12" db="EMBL/GenBank/DDBJ databases">
        <title>Draft genome sequence of Xylaria grammica IHI A82.</title>
        <authorList>
            <person name="Buettner E."/>
            <person name="Kellner H."/>
        </authorList>
    </citation>
    <scope>NUCLEOTIDE SEQUENCE [LARGE SCALE GENOMIC DNA]</scope>
    <source>
        <strain evidence="3 4">IHI A82</strain>
    </source>
</reference>
<comment type="caution">
    <text evidence="3">The sequence shown here is derived from an EMBL/GenBank/DDBJ whole genome shotgun (WGS) entry which is preliminary data.</text>
</comment>
<dbReference type="EMBL" id="RYZI01000270">
    <property type="protein sequence ID" value="RWA07281.1"/>
    <property type="molecule type" value="Genomic_DNA"/>
</dbReference>
<feature type="transmembrane region" description="Helical" evidence="2">
    <location>
        <begin position="123"/>
        <end position="142"/>
    </location>
</feature>
<organism evidence="3 4">
    <name type="scientific">Xylaria grammica</name>
    <dbReference type="NCBI Taxonomy" id="363999"/>
    <lineage>
        <taxon>Eukaryota</taxon>
        <taxon>Fungi</taxon>
        <taxon>Dikarya</taxon>
        <taxon>Ascomycota</taxon>
        <taxon>Pezizomycotina</taxon>
        <taxon>Sordariomycetes</taxon>
        <taxon>Xylariomycetidae</taxon>
        <taxon>Xylariales</taxon>
        <taxon>Xylariaceae</taxon>
        <taxon>Xylaria</taxon>
    </lineage>
</organism>